<dbReference type="InterPro" id="IPR006766">
    <property type="entry name" value="EXORDIUM-like"/>
</dbReference>
<keyword evidence="4" id="KW-0732">Signal</keyword>
<name>A0A7N2N861_QUELO</name>
<dbReference type="EMBL" id="LRBV02000012">
    <property type="status" value="NOT_ANNOTATED_CDS"/>
    <property type="molecule type" value="Genomic_DNA"/>
</dbReference>
<dbReference type="AlphaFoldDB" id="A0A7N2N861"/>
<reference evidence="6 7" key="1">
    <citation type="journal article" date="2016" name="G3 (Bethesda)">
        <title>First Draft Assembly and Annotation of the Genome of a California Endemic Oak Quercus lobata Nee (Fagaceae).</title>
        <authorList>
            <person name="Sork V.L."/>
            <person name="Fitz-Gibbon S.T."/>
            <person name="Puiu D."/>
            <person name="Crepeau M."/>
            <person name="Gugger P.F."/>
            <person name="Sherman R."/>
            <person name="Stevens K."/>
            <person name="Langley C.H."/>
            <person name="Pellegrini M."/>
            <person name="Salzberg S.L."/>
        </authorList>
    </citation>
    <scope>NUCLEOTIDE SEQUENCE [LARGE SCALE GENOMIC DNA]</scope>
    <source>
        <strain evidence="6 7">cv. SW786</strain>
    </source>
</reference>
<protein>
    <submittedName>
        <fullName evidence="6">Uncharacterized protein</fullName>
    </submittedName>
</protein>
<evidence type="ECO:0000256" key="2">
    <source>
        <dbReference type="ARBA" id="ARBA00022523"/>
    </source>
</evidence>
<keyword evidence="2" id="KW-0052">Apoplast</keyword>
<dbReference type="PANTHER" id="PTHR31279">
    <property type="entry name" value="PROTEIN EXORDIUM-LIKE 5"/>
    <property type="match status" value="1"/>
</dbReference>
<dbReference type="PANTHER" id="PTHR31279:SF66">
    <property type="entry name" value="PHOSPHATE-RESPONSIVE 1 FAMILY PROTEIN"/>
    <property type="match status" value="1"/>
</dbReference>
<dbReference type="Gramene" id="QL12p037252:mrna">
    <property type="protein sequence ID" value="QL12p037252:mrna"/>
    <property type="gene ID" value="QL12p037252"/>
</dbReference>
<organism evidence="6 7">
    <name type="scientific">Quercus lobata</name>
    <name type="common">Valley oak</name>
    <dbReference type="NCBI Taxonomy" id="97700"/>
    <lineage>
        <taxon>Eukaryota</taxon>
        <taxon>Viridiplantae</taxon>
        <taxon>Streptophyta</taxon>
        <taxon>Embryophyta</taxon>
        <taxon>Tracheophyta</taxon>
        <taxon>Spermatophyta</taxon>
        <taxon>Magnoliopsida</taxon>
        <taxon>eudicotyledons</taxon>
        <taxon>Gunneridae</taxon>
        <taxon>Pentapetalae</taxon>
        <taxon>rosids</taxon>
        <taxon>fabids</taxon>
        <taxon>Fagales</taxon>
        <taxon>Fagaceae</taxon>
        <taxon>Quercus</taxon>
    </lineage>
</organism>
<dbReference type="InParanoid" id="A0A7N2N861"/>
<accession>A0A7N2N861</accession>
<comment type="similarity">
    <text evidence="5">Belongs to the EXORDIUM family.</text>
</comment>
<evidence type="ECO:0000256" key="4">
    <source>
        <dbReference type="ARBA" id="ARBA00022729"/>
    </source>
</evidence>
<dbReference type="EnsemblPlants" id="QL12p037252:mrna">
    <property type="protein sequence ID" value="QL12p037252:mrna"/>
    <property type="gene ID" value="QL12p037252"/>
</dbReference>
<comment type="subcellular location">
    <subcellularLocation>
        <location evidence="1">Secreted</location>
        <location evidence="1">Extracellular space</location>
        <location evidence="1">Apoplast</location>
    </subcellularLocation>
</comment>
<evidence type="ECO:0000256" key="1">
    <source>
        <dbReference type="ARBA" id="ARBA00004271"/>
    </source>
</evidence>
<dbReference type="GO" id="GO:0048046">
    <property type="term" value="C:apoplast"/>
    <property type="evidence" value="ECO:0007669"/>
    <property type="project" value="UniProtKB-SubCell"/>
</dbReference>
<reference evidence="6" key="2">
    <citation type="submission" date="2021-01" db="UniProtKB">
        <authorList>
            <consortium name="EnsemblPlants"/>
        </authorList>
    </citation>
    <scope>IDENTIFICATION</scope>
</reference>
<dbReference type="OMA" id="LASHCHY"/>
<proteinExistence type="inferred from homology"/>
<keyword evidence="3" id="KW-0964">Secreted</keyword>
<evidence type="ECO:0000256" key="5">
    <source>
        <dbReference type="ARBA" id="ARBA00023591"/>
    </source>
</evidence>
<keyword evidence="7" id="KW-1185">Reference proteome</keyword>
<dbReference type="Pfam" id="PF04674">
    <property type="entry name" value="Phi_1"/>
    <property type="match status" value="2"/>
</dbReference>
<evidence type="ECO:0000256" key="3">
    <source>
        <dbReference type="ARBA" id="ARBA00022525"/>
    </source>
</evidence>
<evidence type="ECO:0000313" key="7">
    <source>
        <dbReference type="Proteomes" id="UP000594261"/>
    </source>
</evidence>
<evidence type="ECO:0000313" key="6">
    <source>
        <dbReference type="EnsemblPlants" id="QL12p037252:mrna"/>
    </source>
</evidence>
<sequence length="275" mass="29503">MLASHCHYSNPLRESRRLADSAETQQPLLFQYHNGPLLTGKISINLIWYGKFKPSQRAIISDFIASLSSSTPTKAQPSVATWWKTTDKYYHLVNSKKPSTLGLSMGTQIIDETYSLGKSLSNQQIEQLASKGAQKNAINVVLTSNDVAVEGFYSMPRPMRVAIPPAHLWTPEPTPGCTQQRCGLGGMVINLASLLAGTTTNPFGNGYFQGPKDAPLEAASACPGVFGKGAYPGYAGDLLVEPATGASYNANGANGRKYLLPALFDPSTQTCSTLV</sequence>
<dbReference type="Proteomes" id="UP000594261">
    <property type="component" value="Chromosome 12"/>
</dbReference>